<sequence length="127" mass="14094">MTPAEFLARFPEFDGLDGIAGPGIQAAIDEAGPHFDVERWGDLYLQGLGNFVAHTLLMRKKRHDAMRNTNDTDPPPDAVSYKAGDTEIKFSEKLILYKVEKSPYVSTEYGQQYLYLRDIVGAGALAV</sequence>
<dbReference type="STRING" id="1760988.SAMN02949497_3426"/>
<dbReference type="InterPro" id="IPR025127">
    <property type="entry name" value="DUF4054"/>
</dbReference>
<dbReference type="Pfam" id="PF13262">
    <property type="entry name" value="DUF4054"/>
    <property type="match status" value="1"/>
</dbReference>
<proteinExistence type="predicted"/>
<dbReference type="AlphaFoldDB" id="A0A1Y6D0E6"/>
<dbReference type="Proteomes" id="UP000192923">
    <property type="component" value="Unassembled WGS sequence"/>
</dbReference>
<evidence type="ECO:0000313" key="1">
    <source>
        <dbReference type="EMBL" id="SMF96046.1"/>
    </source>
</evidence>
<dbReference type="OrthoDB" id="6065019at2"/>
<dbReference type="EMBL" id="FXAM01000001">
    <property type="protein sequence ID" value="SMF96046.1"/>
    <property type="molecule type" value="Genomic_DNA"/>
</dbReference>
<reference evidence="1 2" key="1">
    <citation type="submission" date="2016-12" db="EMBL/GenBank/DDBJ databases">
        <authorList>
            <person name="Song W.-J."/>
            <person name="Kurnit D.M."/>
        </authorList>
    </citation>
    <scope>NUCLEOTIDE SEQUENCE [LARGE SCALE GENOMIC DNA]</scope>
    <source>
        <strain evidence="1 2">175</strain>
    </source>
</reference>
<keyword evidence="2" id="KW-1185">Reference proteome</keyword>
<protein>
    <submittedName>
        <fullName evidence="1">Uncharacterized protein</fullName>
    </submittedName>
</protein>
<dbReference type="RefSeq" id="WP_085214782.1">
    <property type="nucleotide sequence ID" value="NZ_FXAM01000001.1"/>
</dbReference>
<name>A0A1Y6D0E6_9GAMM</name>
<organism evidence="1 2">
    <name type="scientific">Methylomagnum ishizawai</name>
    <dbReference type="NCBI Taxonomy" id="1760988"/>
    <lineage>
        <taxon>Bacteria</taxon>
        <taxon>Pseudomonadati</taxon>
        <taxon>Pseudomonadota</taxon>
        <taxon>Gammaproteobacteria</taxon>
        <taxon>Methylococcales</taxon>
        <taxon>Methylococcaceae</taxon>
        <taxon>Methylomagnum</taxon>
    </lineage>
</organism>
<evidence type="ECO:0000313" key="2">
    <source>
        <dbReference type="Proteomes" id="UP000192923"/>
    </source>
</evidence>
<gene>
    <name evidence="1" type="ORF">SAMN02949497_3426</name>
</gene>
<accession>A0A1Y6D0E6</accession>